<dbReference type="InterPro" id="IPR001279">
    <property type="entry name" value="Metallo-B-lactamas"/>
</dbReference>
<keyword evidence="3" id="KW-1185">Reference proteome</keyword>
<protein>
    <submittedName>
        <fullName evidence="2">MBL fold metallo-hydrolase</fullName>
    </submittedName>
</protein>
<name>A0A6I4IAQ8_9SPHI</name>
<dbReference type="GO" id="GO:0005737">
    <property type="term" value="C:cytoplasm"/>
    <property type="evidence" value="ECO:0007669"/>
    <property type="project" value="TreeGrafter"/>
</dbReference>
<organism evidence="2 3">
    <name type="scientific">Mucilaginibacter aquatilis</name>
    <dbReference type="NCBI Taxonomy" id="1517760"/>
    <lineage>
        <taxon>Bacteria</taxon>
        <taxon>Pseudomonadati</taxon>
        <taxon>Bacteroidota</taxon>
        <taxon>Sphingobacteriia</taxon>
        <taxon>Sphingobacteriales</taxon>
        <taxon>Sphingobacteriaceae</taxon>
        <taxon>Mucilaginibacter</taxon>
    </lineage>
</organism>
<reference evidence="2 3" key="1">
    <citation type="submission" date="2019-12" db="EMBL/GenBank/DDBJ databases">
        <title>Mucilaginibacter sp. HME9299 genome sequencing and assembly.</title>
        <authorList>
            <person name="Kang H."/>
            <person name="Kim H."/>
            <person name="Joh K."/>
        </authorList>
    </citation>
    <scope>NUCLEOTIDE SEQUENCE [LARGE SCALE GENOMIC DNA]</scope>
    <source>
        <strain evidence="2 3">HME9299</strain>
    </source>
</reference>
<dbReference type="GO" id="GO:0008270">
    <property type="term" value="F:zinc ion binding"/>
    <property type="evidence" value="ECO:0007669"/>
    <property type="project" value="InterPro"/>
</dbReference>
<dbReference type="PIRSF" id="PIRSF038896">
    <property type="entry name" value="NAPE-PLD"/>
    <property type="match status" value="1"/>
</dbReference>
<dbReference type="Proteomes" id="UP000434850">
    <property type="component" value="Unassembled WGS sequence"/>
</dbReference>
<accession>A0A6I4IAQ8</accession>
<dbReference type="InterPro" id="IPR036866">
    <property type="entry name" value="RibonucZ/Hydroxyglut_hydro"/>
</dbReference>
<dbReference type="EMBL" id="WQLA01000005">
    <property type="protein sequence ID" value="MVN92027.1"/>
    <property type="molecule type" value="Genomic_DNA"/>
</dbReference>
<evidence type="ECO:0000259" key="1">
    <source>
        <dbReference type="Pfam" id="PF12706"/>
    </source>
</evidence>
<keyword evidence="2" id="KW-0378">Hydrolase</keyword>
<comment type="caution">
    <text evidence="2">The sequence shown here is derived from an EMBL/GenBank/DDBJ whole genome shotgun (WGS) entry which is preliminary data.</text>
</comment>
<feature type="domain" description="Metallo-beta-lactamase" evidence="1">
    <location>
        <begin position="121"/>
        <end position="317"/>
    </location>
</feature>
<dbReference type="PANTHER" id="PTHR15032">
    <property type="entry name" value="N-ACYL-PHOSPHATIDYLETHANOLAMINE-HYDROLYZING PHOSPHOLIPASE D"/>
    <property type="match status" value="1"/>
</dbReference>
<dbReference type="GO" id="GO:0070290">
    <property type="term" value="F:N-acylphosphatidylethanolamine-specific phospholipase D activity"/>
    <property type="evidence" value="ECO:0007669"/>
    <property type="project" value="InterPro"/>
</dbReference>
<sequence length="368" mass="41149">MLFAPKKKYFNLITAATLCLLTACKLVPSLGHNPEGEALTRVQQQPNYKNGTFKNLPYPDDTVQTRIKGGNMMKLFFGKPDSVVPPRQLPWVKTNLKTLPSAQPVVVWFGHSSVLIKHQGTNILIDPVFSGNAGPVPGMVKAFKGATHYGVNDMPPIDVVIISHDHYDHLDYRTLKKLRKQVKKVIVPVGVGSHLQYWGYQPSQIIELNWHQSHTLPGGISITATPARHRSNRTLEGNKTLWASYVIKTGNYKLFYSGDGGYGHHFKTIGTQYGPFDLALVECGQYSPNWPHSHMHPTQTARAAQDLQARIMQPVHWAKFAESSHVWNDPVRQLLPAAQQLGVEVSVPRLGEPYVVGSPALHKVWWEL</sequence>
<dbReference type="RefSeq" id="WP_157542356.1">
    <property type="nucleotide sequence ID" value="NZ_WQLA01000005.1"/>
</dbReference>
<dbReference type="OrthoDB" id="9805728at2"/>
<dbReference type="InterPro" id="IPR024884">
    <property type="entry name" value="NAPE-PLD"/>
</dbReference>
<proteinExistence type="predicted"/>
<gene>
    <name evidence="2" type="ORF">GO816_12890</name>
</gene>
<dbReference type="PROSITE" id="PS51257">
    <property type="entry name" value="PROKAR_LIPOPROTEIN"/>
    <property type="match status" value="1"/>
</dbReference>
<dbReference type="Gene3D" id="3.60.15.10">
    <property type="entry name" value="Ribonuclease Z/Hydroxyacylglutathione hydrolase-like"/>
    <property type="match status" value="1"/>
</dbReference>
<dbReference type="AlphaFoldDB" id="A0A6I4IAQ8"/>
<evidence type="ECO:0000313" key="3">
    <source>
        <dbReference type="Proteomes" id="UP000434850"/>
    </source>
</evidence>
<dbReference type="SUPFAM" id="SSF56281">
    <property type="entry name" value="Metallo-hydrolase/oxidoreductase"/>
    <property type="match status" value="1"/>
</dbReference>
<dbReference type="PANTHER" id="PTHR15032:SF4">
    <property type="entry name" value="N-ACYL-PHOSPHATIDYLETHANOLAMINE-HYDROLYZING PHOSPHOLIPASE D"/>
    <property type="match status" value="1"/>
</dbReference>
<evidence type="ECO:0000313" key="2">
    <source>
        <dbReference type="EMBL" id="MVN92027.1"/>
    </source>
</evidence>
<dbReference type="Pfam" id="PF12706">
    <property type="entry name" value="Lactamase_B_2"/>
    <property type="match status" value="1"/>
</dbReference>